<dbReference type="InterPro" id="IPR011047">
    <property type="entry name" value="Quinoprotein_ADH-like_sf"/>
</dbReference>
<dbReference type="KEGG" id="halu:HUG12_19070"/>
<evidence type="ECO:0000259" key="1">
    <source>
        <dbReference type="Pfam" id="PF13360"/>
    </source>
</evidence>
<dbReference type="Pfam" id="PF13360">
    <property type="entry name" value="PQQ_2"/>
    <property type="match status" value="2"/>
</dbReference>
<dbReference type="RefSeq" id="WP_179270297.1">
    <property type="nucleotide sequence ID" value="NZ_CP058579.1"/>
</dbReference>
<dbReference type="InterPro" id="IPR015943">
    <property type="entry name" value="WD40/YVTN_repeat-like_dom_sf"/>
</dbReference>
<evidence type="ECO:0000313" key="2">
    <source>
        <dbReference type="EMBL" id="QLG63713.1"/>
    </source>
</evidence>
<gene>
    <name evidence="2" type="ORF">HUG12_19070</name>
</gene>
<dbReference type="InterPro" id="IPR002372">
    <property type="entry name" value="PQQ_rpt_dom"/>
</dbReference>
<name>A0A7D5LCQ0_9EURY</name>
<dbReference type="Gene3D" id="2.130.10.10">
    <property type="entry name" value="YVTN repeat-like/Quinoprotein amine dehydrogenase"/>
    <property type="match status" value="2"/>
</dbReference>
<dbReference type="OrthoDB" id="8638at2157"/>
<organism evidence="2 3">
    <name type="scientific">Halorarum salinum</name>
    <dbReference type="NCBI Taxonomy" id="2743089"/>
    <lineage>
        <taxon>Archaea</taxon>
        <taxon>Methanobacteriati</taxon>
        <taxon>Methanobacteriota</taxon>
        <taxon>Stenosarchaea group</taxon>
        <taxon>Halobacteria</taxon>
        <taxon>Halobacteriales</taxon>
        <taxon>Haloferacaceae</taxon>
        <taxon>Halorarum</taxon>
    </lineage>
</organism>
<dbReference type="EMBL" id="CP058579">
    <property type="protein sequence ID" value="QLG63713.1"/>
    <property type="molecule type" value="Genomic_DNA"/>
</dbReference>
<accession>A0A7D5LCQ0</accession>
<dbReference type="GeneID" id="56039607"/>
<dbReference type="SUPFAM" id="SSF50998">
    <property type="entry name" value="Quinoprotein alcohol dehydrogenase-like"/>
    <property type="match status" value="3"/>
</dbReference>
<keyword evidence="3" id="KW-1185">Reference proteome</keyword>
<dbReference type="InterPro" id="IPR018391">
    <property type="entry name" value="PQQ_b-propeller_rpt"/>
</dbReference>
<dbReference type="PROSITE" id="PS51257">
    <property type="entry name" value="PROKAR_LIPOPROTEIN"/>
    <property type="match status" value="1"/>
</dbReference>
<feature type="domain" description="Pyrrolo-quinoline quinone repeat" evidence="1">
    <location>
        <begin position="189"/>
        <end position="330"/>
    </location>
</feature>
<sequence length="403" mass="41249">MVSRRRYLRTLGSAAALPTAAAASGCVGFGASPTPTGTPVENRPADGRSTVGQFQADARNGGAVDPSGPTADVEPYWRRTPAKYDAGQPVVTGDAVFVLFAGTLVSLDREDGDPNWRTRVGHDGESTPAVHDGTVYATVWNGGEGVDRGLAAVDADSGEVLWRAATELDVTSSPTVTDGGVFLGGGYENETVVAVDHDGAERWRADLGEYASTPAVRDGTVHAAGGETNALVAYDAETGEERRRTDLDGRATAAPTVAGSDVLVGDESGTLSAFDAASGEPSWTTDAGGPVAGSPAVADDAVIAPVEGALVALERADRSERWRAPVAAEPTAPFVAGDACYVAARRAVHAFGLADGDELWSFGTRERNYTDVVLAGVSAPVAAVDGVVFVATQAGDVYALGEA</sequence>
<dbReference type="PANTHER" id="PTHR34512:SF30">
    <property type="entry name" value="OUTER MEMBRANE PROTEIN ASSEMBLY FACTOR BAMB"/>
    <property type="match status" value="1"/>
</dbReference>
<dbReference type="PANTHER" id="PTHR34512">
    <property type="entry name" value="CELL SURFACE PROTEIN"/>
    <property type="match status" value="1"/>
</dbReference>
<dbReference type="AlphaFoldDB" id="A0A7D5LCQ0"/>
<protein>
    <submittedName>
        <fullName evidence="2">PQQ-binding-like beta-propeller repeat protein</fullName>
    </submittedName>
</protein>
<feature type="domain" description="Pyrrolo-quinoline quinone repeat" evidence="1">
    <location>
        <begin position="76"/>
        <end position="183"/>
    </location>
</feature>
<dbReference type="Proteomes" id="UP000509626">
    <property type="component" value="Chromosome"/>
</dbReference>
<dbReference type="SMART" id="SM00564">
    <property type="entry name" value="PQQ"/>
    <property type="match status" value="7"/>
</dbReference>
<proteinExistence type="predicted"/>
<reference evidence="2 3" key="1">
    <citation type="submission" date="2020-06" db="EMBL/GenBank/DDBJ databases">
        <title>NJ-3-1, isolated from saline soil.</title>
        <authorList>
            <person name="Cui H.L."/>
            <person name="Shi X."/>
        </authorList>
    </citation>
    <scope>NUCLEOTIDE SEQUENCE [LARGE SCALE GENOMIC DNA]</scope>
    <source>
        <strain evidence="2 3">NJ-3-1</strain>
    </source>
</reference>
<evidence type="ECO:0000313" key="3">
    <source>
        <dbReference type="Proteomes" id="UP000509626"/>
    </source>
</evidence>